<evidence type="ECO:0000256" key="11">
    <source>
        <dbReference type="ARBA" id="ARBA00022723"/>
    </source>
</evidence>
<dbReference type="PANTHER" id="PTHR38689:SF1">
    <property type="entry name" value="SUCCINATE DEHYDROGENASE HYDROPHOBIC MEMBRANE ANCHOR SUBUNIT"/>
    <property type="match status" value="1"/>
</dbReference>
<feature type="binding site" description="axial binding residue" evidence="17">
    <location>
        <position position="67"/>
    </location>
    <ligand>
        <name>heme</name>
        <dbReference type="ChEBI" id="CHEBI:30413"/>
        <note>ligand shared with second transmembrane subunit</note>
    </ligand>
    <ligandPart>
        <name>Fe</name>
        <dbReference type="ChEBI" id="CHEBI:18248"/>
    </ligandPart>
</feature>
<dbReference type="Proteomes" id="UP000264036">
    <property type="component" value="Unassembled WGS sequence"/>
</dbReference>
<comment type="function">
    <text evidence="1">Membrane-anchoring subunit of succinate dehydrogenase (SDH).</text>
</comment>
<evidence type="ECO:0000256" key="8">
    <source>
        <dbReference type="ARBA" id="ARBA00022532"/>
    </source>
</evidence>
<organism evidence="19 20">
    <name type="scientific">Advenella kashmirensis</name>
    <dbReference type="NCBI Taxonomy" id="310575"/>
    <lineage>
        <taxon>Bacteria</taxon>
        <taxon>Pseudomonadati</taxon>
        <taxon>Pseudomonadota</taxon>
        <taxon>Betaproteobacteria</taxon>
        <taxon>Burkholderiales</taxon>
        <taxon>Alcaligenaceae</taxon>
    </lineage>
</organism>
<evidence type="ECO:0000256" key="6">
    <source>
        <dbReference type="ARBA" id="ARBA00022475"/>
    </source>
</evidence>
<dbReference type="SUPFAM" id="SSF81343">
    <property type="entry name" value="Fumarate reductase respiratory complex transmembrane subunits"/>
    <property type="match status" value="1"/>
</dbReference>
<keyword evidence="10 18" id="KW-0812">Transmembrane</keyword>
<feature type="transmembrane region" description="Helical" evidence="18">
    <location>
        <begin position="47"/>
        <end position="69"/>
    </location>
</feature>
<evidence type="ECO:0000256" key="16">
    <source>
        <dbReference type="PIRSR" id="PIRSR000169-1"/>
    </source>
</evidence>
<evidence type="ECO:0000256" key="13">
    <source>
        <dbReference type="ARBA" id="ARBA00022989"/>
    </source>
</evidence>
<comment type="caution">
    <text evidence="19">The sequence shown here is derived from an EMBL/GenBank/DDBJ whole genome shotgun (WGS) entry which is preliminary data.</text>
</comment>
<evidence type="ECO:0000256" key="14">
    <source>
        <dbReference type="ARBA" id="ARBA00023004"/>
    </source>
</evidence>
<dbReference type="GO" id="GO:0020037">
    <property type="term" value="F:heme binding"/>
    <property type="evidence" value="ECO:0007669"/>
    <property type="project" value="InterPro"/>
</dbReference>
<keyword evidence="7" id="KW-0997">Cell inner membrane</keyword>
<keyword evidence="9 17" id="KW-0349">Heme</keyword>
<keyword evidence="12" id="KW-0249">Electron transport</keyword>
<dbReference type="Gene3D" id="1.20.1300.10">
    <property type="entry name" value="Fumarate reductase/succinate dehydrogenase, transmembrane subunit"/>
    <property type="match status" value="1"/>
</dbReference>
<keyword evidence="15 18" id="KW-0472">Membrane</keyword>
<proteinExistence type="predicted"/>
<keyword evidence="11 17" id="KW-0479">Metal-binding</keyword>
<dbReference type="GO" id="GO:0017004">
    <property type="term" value="P:cytochrome complex assembly"/>
    <property type="evidence" value="ECO:0007669"/>
    <property type="project" value="TreeGrafter"/>
</dbReference>
<protein>
    <recommendedName>
        <fullName evidence="4">Succinate dehydrogenase hydrophobic membrane anchor subunit</fullName>
    </recommendedName>
</protein>
<evidence type="ECO:0000256" key="10">
    <source>
        <dbReference type="ARBA" id="ARBA00022692"/>
    </source>
</evidence>
<sequence>MKKTPISGLGAWIIQRFTAIYLLFFFLFLLVYFAFYPPASYEAWRDSISGTALSTTTVVFFVALLIHAWIGLRDVIMDYVKPLPLRMTVLALIALGLISMAVWITQVLFTVGA</sequence>
<evidence type="ECO:0000256" key="12">
    <source>
        <dbReference type="ARBA" id="ARBA00022982"/>
    </source>
</evidence>
<keyword evidence="5" id="KW-0813">Transport</keyword>
<evidence type="ECO:0000313" key="20">
    <source>
        <dbReference type="Proteomes" id="UP000264036"/>
    </source>
</evidence>
<evidence type="ECO:0000256" key="9">
    <source>
        <dbReference type="ARBA" id="ARBA00022617"/>
    </source>
</evidence>
<dbReference type="GO" id="GO:0046872">
    <property type="term" value="F:metal ion binding"/>
    <property type="evidence" value="ECO:0007669"/>
    <property type="project" value="UniProtKB-KW"/>
</dbReference>
<keyword evidence="13 18" id="KW-1133">Transmembrane helix</keyword>
<dbReference type="GO" id="GO:0006099">
    <property type="term" value="P:tricarboxylic acid cycle"/>
    <property type="evidence" value="ECO:0007669"/>
    <property type="project" value="UniProtKB-UniPathway"/>
</dbReference>
<evidence type="ECO:0000256" key="18">
    <source>
        <dbReference type="SAM" id="Phobius"/>
    </source>
</evidence>
<comment type="subcellular location">
    <subcellularLocation>
        <location evidence="2">Cell inner membrane</location>
        <topology evidence="2">Multi-pass membrane protein</topology>
    </subcellularLocation>
</comment>
<evidence type="ECO:0000256" key="5">
    <source>
        <dbReference type="ARBA" id="ARBA00022448"/>
    </source>
</evidence>
<evidence type="ECO:0000256" key="7">
    <source>
        <dbReference type="ARBA" id="ARBA00022519"/>
    </source>
</evidence>
<dbReference type="GO" id="GO:0009055">
    <property type="term" value="F:electron transfer activity"/>
    <property type="evidence" value="ECO:0007669"/>
    <property type="project" value="TreeGrafter"/>
</dbReference>
<evidence type="ECO:0000256" key="15">
    <source>
        <dbReference type="ARBA" id="ARBA00023136"/>
    </source>
</evidence>
<dbReference type="PIRSF" id="PIRSF000169">
    <property type="entry name" value="SDH_D"/>
    <property type="match status" value="1"/>
</dbReference>
<keyword evidence="6" id="KW-1003">Cell membrane</keyword>
<dbReference type="Pfam" id="PF01127">
    <property type="entry name" value="Sdh_cyt"/>
    <property type="match status" value="1"/>
</dbReference>
<feature type="binding site" evidence="16">
    <location>
        <position position="79"/>
    </location>
    <ligand>
        <name>a ubiquinone</name>
        <dbReference type="ChEBI" id="CHEBI:16389"/>
    </ligand>
</feature>
<dbReference type="NCBIfam" id="TIGR02968">
    <property type="entry name" value="succ_dehyd_anc"/>
    <property type="match status" value="1"/>
</dbReference>
<dbReference type="PANTHER" id="PTHR38689">
    <property type="entry name" value="SUCCINATE DEHYDROGENASE HYDROPHOBIC MEMBRANE ANCHOR SUBUNIT"/>
    <property type="match status" value="1"/>
</dbReference>
<dbReference type="EMBL" id="DOEK01000047">
    <property type="protein sequence ID" value="HBP32094.1"/>
    <property type="molecule type" value="Genomic_DNA"/>
</dbReference>
<evidence type="ECO:0000256" key="4">
    <source>
        <dbReference type="ARBA" id="ARBA00019425"/>
    </source>
</evidence>
<feature type="transmembrane region" description="Helical" evidence="18">
    <location>
        <begin position="89"/>
        <end position="109"/>
    </location>
</feature>
<keyword evidence="14 17" id="KW-0408">Iron</keyword>
<evidence type="ECO:0000256" key="3">
    <source>
        <dbReference type="ARBA" id="ARBA00005163"/>
    </source>
</evidence>
<evidence type="ECO:0000256" key="17">
    <source>
        <dbReference type="PIRSR" id="PIRSR000169-2"/>
    </source>
</evidence>
<dbReference type="UniPathway" id="UPA00223"/>
<dbReference type="GO" id="GO:0005886">
    <property type="term" value="C:plasma membrane"/>
    <property type="evidence" value="ECO:0007669"/>
    <property type="project" value="UniProtKB-SubCell"/>
</dbReference>
<dbReference type="InterPro" id="IPR034804">
    <property type="entry name" value="SQR/QFR_C/D"/>
</dbReference>
<evidence type="ECO:0000313" key="19">
    <source>
        <dbReference type="EMBL" id="HBP32094.1"/>
    </source>
</evidence>
<accession>A0A356LMH1</accession>
<name>A0A356LMH1_9BURK</name>
<keyword evidence="8" id="KW-0816">Tricarboxylic acid cycle</keyword>
<reference evidence="19 20" key="1">
    <citation type="journal article" date="2018" name="Nat. Biotechnol.">
        <title>A standardized bacterial taxonomy based on genome phylogeny substantially revises the tree of life.</title>
        <authorList>
            <person name="Parks D.H."/>
            <person name="Chuvochina M."/>
            <person name="Waite D.W."/>
            <person name="Rinke C."/>
            <person name="Skarshewski A."/>
            <person name="Chaumeil P.A."/>
            <person name="Hugenholtz P."/>
        </authorList>
    </citation>
    <scope>NUCLEOTIDE SEQUENCE [LARGE SCALE GENOMIC DNA]</scope>
    <source>
        <strain evidence="19">UBA10707</strain>
    </source>
</reference>
<feature type="transmembrane region" description="Helical" evidence="18">
    <location>
        <begin position="12"/>
        <end position="35"/>
    </location>
</feature>
<evidence type="ECO:0000256" key="2">
    <source>
        <dbReference type="ARBA" id="ARBA00004429"/>
    </source>
</evidence>
<comment type="pathway">
    <text evidence="3">Carbohydrate metabolism; tricarboxylic acid cycle.</text>
</comment>
<dbReference type="InterPro" id="IPR014312">
    <property type="entry name" value="Succ_DH_anchor"/>
</dbReference>
<dbReference type="AlphaFoldDB" id="A0A356LMH1"/>
<dbReference type="InterPro" id="IPR000701">
    <property type="entry name" value="SuccDH_FuR_B_TM-su"/>
</dbReference>
<comment type="cofactor">
    <cofactor evidence="17">
        <name>heme</name>
        <dbReference type="ChEBI" id="CHEBI:30413"/>
    </cofactor>
    <text evidence="17">The heme is bound between the two transmembrane subunits.</text>
</comment>
<dbReference type="CDD" id="cd03494">
    <property type="entry name" value="SQR_TypeC_SdhD"/>
    <property type="match status" value="1"/>
</dbReference>
<gene>
    <name evidence="19" type="primary">sdhD</name>
    <name evidence="19" type="ORF">DD666_22125</name>
</gene>
<evidence type="ECO:0000256" key="1">
    <source>
        <dbReference type="ARBA" id="ARBA00004050"/>
    </source>
</evidence>